<dbReference type="Proteomes" id="UP000291793">
    <property type="component" value="Unassembled WGS sequence"/>
</dbReference>
<dbReference type="EMBL" id="SJOP01000041">
    <property type="protein sequence ID" value="TCB96125.1"/>
    <property type="molecule type" value="Genomic_DNA"/>
</dbReference>
<organism evidence="1 2">
    <name type="scientific">Kosakonia quasisacchari</name>
    <dbReference type="NCBI Taxonomy" id="2529380"/>
    <lineage>
        <taxon>Bacteria</taxon>
        <taxon>Pseudomonadati</taxon>
        <taxon>Pseudomonadota</taxon>
        <taxon>Gammaproteobacteria</taxon>
        <taxon>Enterobacterales</taxon>
        <taxon>Enterobacteriaceae</taxon>
        <taxon>Kosakonia</taxon>
    </lineage>
</organism>
<sequence>MREPSKKADAVCHRERMSRNETFELLQKKLYLGRDTRHKLSLIAKKLTGDGFNPHTIDGEKAAHVISTCVSHMYNELFDDNEENSVEGLEEHHKIAAATCQISMDIYAVYQRIRGRFDKLYFTGATDKERYDSVAEKLNECEVKKPKLKALSAGPKWTRSDVAWICNPANINECIERKNKKHAPLKLTRNAAEL</sequence>
<dbReference type="AlphaFoldDB" id="A0A4V2LWD7"/>
<accession>A0A4V2LWD7</accession>
<name>A0A4V2LWD7_9ENTR</name>
<protein>
    <submittedName>
        <fullName evidence="1">Uncharacterized protein</fullName>
    </submittedName>
</protein>
<reference evidence="1 2" key="1">
    <citation type="submission" date="2019-02" db="EMBL/GenBank/DDBJ databases">
        <title>The draft genome of Kosakonia quasisacchari strain WCHKQ120001.</title>
        <authorList>
            <person name="Wang C."/>
            <person name="Feng Y."/>
            <person name="Zong Z."/>
        </authorList>
    </citation>
    <scope>NUCLEOTIDE SEQUENCE [LARGE SCALE GENOMIC DNA]</scope>
    <source>
        <strain evidence="1 2">WCHKQ120001</strain>
    </source>
</reference>
<dbReference type="RefSeq" id="WP_045509459.1">
    <property type="nucleotide sequence ID" value="NZ_SJOP01000041.1"/>
</dbReference>
<evidence type="ECO:0000313" key="1">
    <source>
        <dbReference type="EMBL" id="TCB96125.1"/>
    </source>
</evidence>
<dbReference type="OrthoDB" id="6625238at2"/>
<proteinExistence type="predicted"/>
<comment type="caution">
    <text evidence="1">The sequence shown here is derived from an EMBL/GenBank/DDBJ whole genome shotgun (WGS) entry which is preliminary data.</text>
</comment>
<gene>
    <name evidence="1" type="ORF">E0L21_24125</name>
</gene>
<evidence type="ECO:0000313" key="2">
    <source>
        <dbReference type="Proteomes" id="UP000291793"/>
    </source>
</evidence>
<keyword evidence="2" id="KW-1185">Reference proteome</keyword>